<feature type="chain" id="PRO_5003143242" description="Vitellogenin II" evidence="2">
    <location>
        <begin position="20"/>
        <end position="328"/>
    </location>
</feature>
<name>E0Y0P4_9SPHI</name>
<keyword evidence="2" id="KW-0732">Signal</keyword>
<sequence>MKKPILLLFISSLMLSSCGSSVSLTENYYEDENYYNPALPAPRFANAKAMGSMDGEPYTDEDYALIWEGKQPLVSAPFLGSNNNWWNNGRSYWTPGFGTFFYPQWNNTMGFNSWNTINGHPYGWNNGIGMGGFSPYTYGSYGWNNGWTMGYNPYGYNSYGYGYNAWNGVTNFGNTTASSSNEPTRTGINYGGRRPSKYRRNGGQGSTNGRIDNYTTDWRNYKIPETGMSPVKTGRGWAQPLVESVQKSPRNSTTTSPRGNIRPSEAVKPTRTIRKNLKYSQPNSRSNFERSGTYRSNSATESRGSNSYTPSAPSRSGSSSNSSGSRRR</sequence>
<dbReference type="PROSITE" id="PS51257">
    <property type="entry name" value="PROKAR_LIPOPROTEIN"/>
    <property type="match status" value="1"/>
</dbReference>
<accession>E0Y0P4</accession>
<evidence type="ECO:0000313" key="3">
    <source>
        <dbReference type="EMBL" id="ADI20235.1"/>
    </source>
</evidence>
<protein>
    <recommendedName>
        <fullName evidence="4">Vitellogenin II</fullName>
    </recommendedName>
</protein>
<feature type="compositionally biased region" description="Polar residues" evidence="1">
    <location>
        <begin position="245"/>
        <end position="258"/>
    </location>
</feature>
<feature type="region of interest" description="Disordered" evidence="1">
    <location>
        <begin position="242"/>
        <end position="328"/>
    </location>
</feature>
<feature type="compositionally biased region" description="Polar residues" evidence="1">
    <location>
        <begin position="278"/>
        <end position="313"/>
    </location>
</feature>
<reference evidence="3" key="1">
    <citation type="journal article" date="2011" name="Environ. Microbiol.">
        <title>Time-series analyses of Monterey Bay coastal microbial picoplankton using a 'genome proxy' microarray.</title>
        <authorList>
            <person name="Rich V.I."/>
            <person name="Pham V.D."/>
            <person name="Eppley J."/>
            <person name="Shi Y."/>
            <person name="DeLong E.F."/>
        </authorList>
    </citation>
    <scope>NUCLEOTIDE SEQUENCE</scope>
</reference>
<feature type="signal peptide" evidence="2">
    <location>
        <begin position="1"/>
        <end position="19"/>
    </location>
</feature>
<dbReference type="AlphaFoldDB" id="E0Y0P4"/>
<evidence type="ECO:0008006" key="4">
    <source>
        <dbReference type="Google" id="ProtNLM"/>
    </source>
</evidence>
<proteinExistence type="predicted"/>
<feature type="region of interest" description="Disordered" evidence="1">
    <location>
        <begin position="176"/>
        <end position="213"/>
    </location>
</feature>
<dbReference type="EMBL" id="GU474939">
    <property type="protein sequence ID" value="ADI20235.1"/>
    <property type="molecule type" value="Genomic_DNA"/>
</dbReference>
<feature type="compositionally biased region" description="Polar residues" evidence="1">
    <location>
        <begin position="176"/>
        <end position="187"/>
    </location>
</feature>
<evidence type="ECO:0000256" key="1">
    <source>
        <dbReference type="SAM" id="MobiDB-lite"/>
    </source>
</evidence>
<feature type="compositionally biased region" description="Low complexity" evidence="1">
    <location>
        <begin position="314"/>
        <end position="328"/>
    </location>
</feature>
<organism evidence="3">
    <name type="scientific">uncultured Sphingobacterium sp. EB080_L08E11</name>
    <dbReference type="NCBI Taxonomy" id="710992"/>
    <lineage>
        <taxon>Bacteria</taxon>
        <taxon>Pseudomonadati</taxon>
        <taxon>Bacteroidota</taxon>
        <taxon>Sphingobacteriia</taxon>
        <taxon>Sphingobacteriales</taxon>
        <taxon>Sphingobacteriaceae</taxon>
        <taxon>Sphingobacterium</taxon>
        <taxon>environmental samples</taxon>
    </lineage>
</organism>
<evidence type="ECO:0000256" key="2">
    <source>
        <dbReference type="SAM" id="SignalP"/>
    </source>
</evidence>